<dbReference type="EMBL" id="JAENGY010002377">
    <property type="protein sequence ID" value="KAG6944407.1"/>
    <property type="molecule type" value="Genomic_DNA"/>
</dbReference>
<gene>
    <name evidence="1" type="ORF">JG688_00017094</name>
</gene>
<proteinExistence type="predicted"/>
<evidence type="ECO:0000313" key="2">
    <source>
        <dbReference type="Proteomes" id="UP000709295"/>
    </source>
</evidence>
<name>A0A8J5IR44_9STRA</name>
<dbReference type="AlphaFoldDB" id="A0A8J5IR44"/>
<evidence type="ECO:0000313" key="1">
    <source>
        <dbReference type="EMBL" id="KAG6944407.1"/>
    </source>
</evidence>
<organism evidence="1 2">
    <name type="scientific">Phytophthora aleatoria</name>
    <dbReference type="NCBI Taxonomy" id="2496075"/>
    <lineage>
        <taxon>Eukaryota</taxon>
        <taxon>Sar</taxon>
        <taxon>Stramenopiles</taxon>
        <taxon>Oomycota</taxon>
        <taxon>Peronosporomycetes</taxon>
        <taxon>Peronosporales</taxon>
        <taxon>Peronosporaceae</taxon>
        <taxon>Phytophthora</taxon>
    </lineage>
</organism>
<accession>A0A8J5IR44</accession>
<protein>
    <submittedName>
        <fullName evidence="1">Uncharacterized protein</fullName>
    </submittedName>
</protein>
<dbReference type="Proteomes" id="UP000709295">
    <property type="component" value="Unassembled WGS sequence"/>
</dbReference>
<keyword evidence="2" id="KW-1185">Reference proteome</keyword>
<sequence>MAPWLTDGERGRVQGLREAGKSVRAIHGRSSALETSLTARCYRVVLPAQDVSLSSRRGSPDGCFAWRLRKLLGTAAQGRMQLHLRGANDPAPVGSRRLTRVLNAGVHDRFDHDAQEGSAWAKECLNICCLSRINTTVLILCINKTTRRFTRLNTGGFRRAERRASWLACSLARPQFDREPLGLPRTQGLP</sequence>
<comment type="caution">
    <text evidence="1">The sequence shown here is derived from an EMBL/GenBank/DDBJ whole genome shotgun (WGS) entry which is preliminary data.</text>
</comment>
<reference evidence="1" key="1">
    <citation type="submission" date="2021-01" db="EMBL/GenBank/DDBJ databases">
        <title>Phytophthora aleatoria, a newly-described species from Pinus radiata is distinct from Phytophthora cactorum isolates based on comparative genomics.</title>
        <authorList>
            <person name="Mcdougal R."/>
            <person name="Panda P."/>
            <person name="Williams N."/>
            <person name="Studholme D.J."/>
        </authorList>
    </citation>
    <scope>NUCLEOTIDE SEQUENCE</scope>
    <source>
        <strain evidence="1">NZFS 4037</strain>
    </source>
</reference>